<dbReference type="GO" id="GO:0030139">
    <property type="term" value="C:endocytic vesicle"/>
    <property type="evidence" value="ECO:0007669"/>
    <property type="project" value="TreeGrafter"/>
</dbReference>
<dbReference type="GO" id="GO:0042147">
    <property type="term" value="P:retrograde transport, endosome to Golgi"/>
    <property type="evidence" value="ECO:0007669"/>
    <property type="project" value="TreeGrafter"/>
</dbReference>
<accession>A0A7L0WR00</accession>
<feature type="non-terminal residue" evidence="4">
    <location>
        <position position="1407"/>
    </location>
</feature>
<dbReference type="FunFam" id="1.25.10.10:FF:000262">
    <property type="entry name" value="HEAT repeat-containing protein 5B"/>
    <property type="match status" value="1"/>
</dbReference>
<dbReference type="GO" id="GO:0008104">
    <property type="term" value="P:intracellular protein localization"/>
    <property type="evidence" value="ECO:0007669"/>
    <property type="project" value="TreeGrafter"/>
</dbReference>
<dbReference type="PANTHER" id="PTHR21663:SF1">
    <property type="entry name" value="HEAT REPEAT-CONTAINING PROTEIN 5A"/>
    <property type="match status" value="1"/>
</dbReference>
<dbReference type="InterPro" id="IPR011989">
    <property type="entry name" value="ARM-like"/>
</dbReference>
<organism evidence="4 5">
    <name type="scientific">Alectura lathami</name>
    <name type="common">Australian brush turkey</name>
    <dbReference type="NCBI Taxonomy" id="81907"/>
    <lineage>
        <taxon>Eukaryota</taxon>
        <taxon>Metazoa</taxon>
        <taxon>Chordata</taxon>
        <taxon>Craniata</taxon>
        <taxon>Vertebrata</taxon>
        <taxon>Euteleostomi</taxon>
        <taxon>Archelosauria</taxon>
        <taxon>Archosauria</taxon>
        <taxon>Dinosauria</taxon>
        <taxon>Saurischia</taxon>
        <taxon>Theropoda</taxon>
        <taxon>Coelurosauria</taxon>
        <taxon>Aves</taxon>
        <taxon>Neognathae</taxon>
        <taxon>Galloanserae</taxon>
        <taxon>Galliformes</taxon>
        <taxon>Megapodiidae</taxon>
        <taxon>Alectura</taxon>
    </lineage>
</organism>
<dbReference type="GO" id="GO:0016020">
    <property type="term" value="C:membrane"/>
    <property type="evidence" value="ECO:0007669"/>
    <property type="project" value="TreeGrafter"/>
</dbReference>
<dbReference type="FunFam" id="1.25.10.10:FF:000098">
    <property type="entry name" value="HEAT repeat-containing protein 5A isoform X2"/>
    <property type="match status" value="1"/>
</dbReference>
<dbReference type="GO" id="GO:0005794">
    <property type="term" value="C:Golgi apparatus"/>
    <property type="evidence" value="ECO:0007669"/>
    <property type="project" value="TreeGrafter"/>
</dbReference>
<evidence type="ECO:0000256" key="2">
    <source>
        <dbReference type="ARBA" id="ARBA00022737"/>
    </source>
</evidence>
<evidence type="ECO:0000256" key="3">
    <source>
        <dbReference type="ARBA" id="ARBA00070811"/>
    </source>
</evidence>
<keyword evidence="2" id="KW-0677">Repeat</keyword>
<dbReference type="Pfam" id="PF20210">
    <property type="entry name" value="Laa1_Sip1_HTR5"/>
    <property type="match status" value="1"/>
</dbReference>
<protein>
    <recommendedName>
        <fullName evidence="3">HEAT repeat-containing protein 5A</fullName>
    </recommendedName>
</protein>
<name>A0A7L0WR00_ALELA</name>
<comment type="caution">
    <text evidence="4">The sequence shown here is derived from an EMBL/GenBank/DDBJ whole genome shotgun (WGS) entry which is preliminary data.</text>
</comment>
<keyword evidence="5" id="KW-1185">Reference proteome</keyword>
<dbReference type="InterPro" id="IPR040108">
    <property type="entry name" value="Laa1/Sip1/HEATR5"/>
</dbReference>
<proteinExistence type="inferred from homology"/>
<sequence>MELAHSLLLNEEEYNQLGEYQKAEFIFEWLQFLEKLLPVTSRADIRENQKKLVEQLTSLLNNSPGPPTRRLVAKNLAVLYSTGDTFSVYQTIEKCNELIRSKDDSPSYLPTKLAAVVCLGYLYKKLGRILGNSFTDTVGNVLKAMKNAESLNSQELLMDCDFKGVGCSYSHAAFLKELDSLENSIAFTNECFCSSLYFCLLELQNEAVFMWSTDLDSVVTLCFKSFEGSNYDVRLAVSKLLGTVLARALTSKQTTVSTKHNFRRISLEDAMELLGTGFLRGSYGFLRASGDMLKGTSTVSRDIRVGVTQAYVVFASALGGQWLERNFSAFLSHILDLVSQSHPKAVQSQMDAIGCRRCVSFILRATVGGLLGEKAQIAAAKEICQAIWKLKKVVDAAMSDSNLETRTSTADVTASQHVLVCALQELGSLIHGLGTTAAPLLQDSSTGVLEAVISVILHPSISVRLTAAWCLRCIAVALPSYVSLLLDRCIDRLSALKSSPEAVTGYSFAVAALLGAVKDCPLGIPHGKGKVIMTVAEDLLCSASQNSRMSVQRTQAGWLLIAALMTLGPAVVQYHLPRMLLLWKCVFPSSPKDLETEKTRGDSFTWQVTLEGRAGALCAIKSFVSHCAGLLTDEVVQRLLPPLPSAIALLTQLSSICKSYGNSLKTSSTVYRHKLYELLSVLPPKVYEGSFYAVLKELVVDLTIPDSQIDASTFLLPPLCHVDDLLLLGPLLQETDHRFIEEQVLLGNSIAGGSLEYDPYSIYEKVAKRDSVPKPLPPMLSVISAATRLFGVIFCHTAETHRLQALEQLLNAIKQTKGSRQQIVQLNVVSAFSTSLKHLANCKGSLGPEEVRSSALTLVLGALESNNPLLRCAAAECWARLAQVVSDSAFTAGLAQVSFDKLKSARDVVSRTGHALALGCLYRYLGGIGSTQHLNACVGILYTLSQDSTSPDVQAWALHSLSLIVDLAGPLYHVHVEPTLSLVLMLLLTVPPTYTEVHQSLGRCLNALITTLGPELQGSTATVSALRTSCLLGCAVMQDSPDCLVQAQAISCLQQLHMFAPRHVNLSSLVRCLCVNLCSSYLLLRRAVVACLRQLVQREAAEVSEYAVALVKENREDFTPDINIREIGLEGALLGLLDKELDQRLCQDIKETLSHMLTSMAVEKLSFWLKLCKDVLSASADFNTVVSVDTTQEEETTKVDDASILTSESDERFHPFSNPRWSTRVFAAECVCKIISQCENAGSAHFDVTLAQERKQRDSRDDFLVLHLADLIRMAFMAATDHSDQLRLSGLQTLLIVVRKFAAVPEPEFPGHVILEQYQANVGAALRPAFAPETPPDVTAKACQASVCSAWIASGVVSDLNDLRRVHQLLVSSLVKVQAGKEAHSQQYNESTSTMEILAVLKAWAEV</sequence>
<dbReference type="GO" id="GO:0005829">
    <property type="term" value="C:cytosol"/>
    <property type="evidence" value="ECO:0007669"/>
    <property type="project" value="GOC"/>
</dbReference>
<dbReference type="PANTHER" id="PTHR21663">
    <property type="entry name" value="HYPOTHETICAL HEAT DOMAIN-CONTAINING"/>
    <property type="match status" value="1"/>
</dbReference>
<evidence type="ECO:0000256" key="1">
    <source>
        <dbReference type="ARBA" id="ARBA00008304"/>
    </source>
</evidence>
<reference evidence="4 5" key="1">
    <citation type="submission" date="2019-09" db="EMBL/GenBank/DDBJ databases">
        <title>Bird 10,000 Genomes (B10K) Project - Family phase.</title>
        <authorList>
            <person name="Zhang G."/>
        </authorList>
    </citation>
    <scope>NUCLEOTIDE SEQUENCE [LARGE SCALE GENOMIC DNA]</scope>
    <source>
        <strain evidence="4">B10K-DU-001-39</strain>
        <tissue evidence="4">Muscle</tissue>
    </source>
</reference>
<dbReference type="Gene3D" id="1.25.10.10">
    <property type="entry name" value="Leucine-rich Repeat Variant"/>
    <property type="match status" value="3"/>
</dbReference>
<gene>
    <name evidence="4" type="primary">Heatr5a</name>
    <name evidence="4" type="ORF">ALELAT_R11271</name>
</gene>
<dbReference type="EMBL" id="VXAV01010318">
    <property type="protein sequence ID" value="NXL94036.1"/>
    <property type="molecule type" value="Genomic_DNA"/>
</dbReference>
<dbReference type="InterPro" id="IPR046837">
    <property type="entry name" value="Laa1/Sip1/HEATR5-like_HEAT"/>
</dbReference>
<comment type="similarity">
    <text evidence="1">Belongs to the HEATR5 family.</text>
</comment>
<dbReference type="Proteomes" id="UP000562322">
    <property type="component" value="Unassembled WGS sequence"/>
</dbReference>
<evidence type="ECO:0000313" key="5">
    <source>
        <dbReference type="Proteomes" id="UP000562322"/>
    </source>
</evidence>
<evidence type="ECO:0000313" key="4">
    <source>
        <dbReference type="EMBL" id="NXL94036.1"/>
    </source>
</evidence>
<dbReference type="InterPro" id="IPR016024">
    <property type="entry name" value="ARM-type_fold"/>
</dbReference>
<feature type="non-terminal residue" evidence="4">
    <location>
        <position position="1"/>
    </location>
</feature>
<dbReference type="SUPFAM" id="SSF48371">
    <property type="entry name" value="ARM repeat"/>
    <property type="match status" value="1"/>
</dbReference>
<dbReference type="GO" id="GO:0006897">
    <property type="term" value="P:endocytosis"/>
    <property type="evidence" value="ECO:0007669"/>
    <property type="project" value="TreeGrafter"/>
</dbReference>
<dbReference type="OrthoDB" id="192608at2759"/>